<protein>
    <recommendedName>
        <fullName evidence="7">G2/mitotic-specific cyclin-B2</fullName>
    </recommendedName>
</protein>
<dbReference type="PANTHER" id="PTHR10177">
    <property type="entry name" value="CYCLINS"/>
    <property type="match status" value="1"/>
</dbReference>
<keyword evidence="4 8" id="KW-0195">Cyclin</keyword>
<dbReference type="Gene3D" id="1.10.472.10">
    <property type="entry name" value="Cyclin-like"/>
    <property type="match status" value="2"/>
</dbReference>
<evidence type="ECO:0000256" key="5">
    <source>
        <dbReference type="ARBA" id="ARBA00023306"/>
    </source>
</evidence>
<evidence type="ECO:0000256" key="8">
    <source>
        <dbReference type="RuleBase" id="RU000383"/>
    </source>
</evidence>
<comment type="subunit">
    <text evidence="6">Interacts with the CDK1 protein kinase to form a serine/threonine kinase holoenzyme complex also known as maturation promoting factor (MPF). The cyclin subunit imparts substrate specificity to the complex.</text>
</comment>
<evidence type="ECO:0000259" key="9">
    <source>
        <dbReference type="SMART" id="SM00385"/>
    </source>
</evidence>
<dbReference type="CDD" id="cd20507">
    <property type="entry name" value="CYCLIN_CCNB1-like_rpt1"/>
    <property type="match status" value="1"/>
</dbReference>
<dbReference type="InterPro" id="IPR039361">
    <property type="entry name" value="Cyclin"/>
</dbReference>
<dbReference type="STRING" id="30732.ENSOMEP00000002334"/>
<keyword evidence="12" id="KW-1185">Reference proteome</keyword>
<evidence type="ECO:0000256" key="3">
    <source>
        <dbReference type="ARBA" id="ARBA00022618"/>
    </source>
</evidence>
<organism evidence="11 12">
    <name type="scientific">Oryzias melastigma</name>
    <name type="common">Marine medaka</name>
    <dbReference type="NCBI Taxonomy" id="30732"/>
    <lineage>
        <taxon>Eukaryota</taxon>
        <taxon>Metazoa</taxon>
        <taxon>Chordata</taxon>
        <taxon>Craniata</taxon>
        <taxon>Vertebrata</taxon>
        <taxon>Euteleostomi</taxon>
        <taxon>Actinopterygii</taxon>
        <taxon>Neopterygii</taxon>
        <taxon>Teleostei</taxon>
        <taxon>Neoteleostei</taxon>
        <taxon>Acanthomorphata</taxon>
        <taxon>Ovalentaria</taxon>
        <taxon>Atherinomorphae</taxon>
        <taxon>Beloniformes</taxon>
        <taxon>Adrianichthyidae</taxon>
        <taxon>Oryziinae</taxon>
        <taxon>Oryzias</taxon>
    </lineage>
</organism>
<dbReference type="PROSITE" id="PS00292">
    <property type="entry name" value="CYCLINS"/>
    <property type="match status" value="1"/>
</dbReference>
<dbReference type="InterPro" id="IPR004367">
    <property type="entry name" value="Cyclin_C-dom"/>
</dbReference>
<dbReference type="SMART" id="SM01332">
    <property type="entry name" value="Cyclin_C"/>
    <property type="match status" value="1"/>
</dbReference>
<dbReference type="GeneTree" id="ENSGT00940000155405"/>
<evidence type="ECO:0000256" key="2">
    <source>
        <dbReference type="ARBA" id="ARBA00006955"/>
    </source>
</evidence>
<comment type="function">
    <text evidence="1">Essential for the control of the cell cycle at the G2/M (mitosis) transition.</text>
</comment>
<comment type="similarity">
    <text evidence="2">Belongs to the cyclin family. Cyclin AB subfamily.</text>
</comment>
<dbReference type="PaxDb" id="30732-ENSOMEP00000002334"/>
<reference evidence="11" key="1">
    <citation type="submission" date="2025-08" db="UniProtKB">
        <authorList>
            <consortium name="Ensembl"/>
        </authorList>
    </citation>
    <scope>IDENTIFICATION</scope>
</reference>
<evidence type="ECO:0000313" key="11">
    <source>
        <dbReference type="Ensembl" id="ENSOMEP00000002334.1"/>
    </source>
</evidence>
<name>A0A3B3BAZ6_ORYME</name>
<dbReference type="AlphaFoldDB" id="A0A3B3BAZ6"/>
<dbReference type="Proteomes" id="UP000261560">
    <property type="component" value="Unplaced"/>
</dbReference>
<dbReference type="FunFam" id="1.10.472.10:FF:000001">
    <property type="entry name" value="G2/mitotic-specific cyclin"/>
    <property type="match status" value="1"/>
</dbReference>
<dbReference type="InterPro" id="IPR006671">
    <property type="entry name" value="Cyclin_N"/>
</dbReference>
<accession>A0A3B3BAZ6</accession>
<evidence type="ECO:0000256" key="6">
    <source>
        <dbReference type="ARBA" id="ARBA00025821"/>
    </source>
</evidence>
<reference evidence="11" key="2">
    <citation type="submission" date="2025-09" db="UniProtKB">
        <authorList>
            <consortium name="Ensembl"/>
        </authorList>
    </citation>
    <scope>IDENTIFICATION</scope>
</reference>
<dbReference type="SMART" id="SM00385">
    <property type="entry name" value="CYCLIN"/>
    <property type="match status" value="2"/>
</dbReference>
<dbReference type="GO" id="GO:0051301">
    <property type="term" value="P:cell division"/>
    <property type="evidence" value="ECO:0007669"/>
    <property type="project" value="UniProtKB-KW"/>
</dbReference>
<feature type="domain" description="Cyclin-like" evidence="9">
    <location>
        <begin position="265"/>
        <end position="346"/>
    </location>
</feature>
<dbReference type="InterPro" id="IPR036915">
    <property type="entry name" value="Cyclin-like_sf"/>
</dbReference>
<keyword evidence="3" id="KW-0132">Cell division</keyword>
<feature type="domain" description="Cyclin-like" evidence="9">
    <location>
        <begin position="168"/>
        <end position="252"/>
    </location>
</feature>
<dbReference type="GO" id="GO:0016538">
    <property type="term" value="F:cyclin-dependent protein serine/threonine kinase regulator activity"/>
    <property type="evidence" value="ECO:0007669"/>
    <property type="project" value="UniProtKB-ARBA"/>
</dbReference>
<dbReference type="InterPro" id="IPR048258">
    <property type="entry name" value="Cyclins_cyclin-box"/>
</dbReference>
<feature type="domain" description="Cyclin C-terminal" evidence="10">
    <location>
        <begin position="261"/>
        <end position="379"/>
    </location>
</feature>
<evidence type="ECO:0000256" key="1">
    <source>
        <dbReference type="ARBA" id="ARBA00003222"/>
    </source>
</evidence>
<dbReference type="Pfam" id="PF00134">
    <property type="entry name" value="Cyclin_N"/>
    <property type="match status" value="1"/>
</dbReference>
<keyword evidence="5" id="KW-0131">Cell cycle</keyword>
<evidence type="ECO:0000259" key="10">
    <source>
        <dbReference type="SMART" id="SM01332"/>
    </source>
</evidence>
<evidence type="ECO:0000256" key="4">
    <source>
        <dbReference type="ARBA" id="ARBA00023127"/>
    </source>
</evidence>
<dbReference type="SUPFAM" id="SSF47954">
    <property type="entry name" value="Cyclin-like"/>
    <property type="match status" value="2"/>
</dbReference>
<dbReference type="Pfam" id="PF02984">
    <property type="entry name" value="Cyclin_C"/>
    <property type="match status" value="1"/>
</dbReference>
<proteinExistence type="inferred from homology"/>
<dbReference type="InterPro" id="IPR013763">
    <property type="entry name" value="Cyclin-like_dom"/>
</dbReference>
<sequence length="394" mass="43862">MFAGAESGGLVLSPLQQQLPAAENPLRMGKGAAADPSRAALGEITNRKAAAAANRNVGPSKKQPKPSCAQKLGPVQLVAPLVQTSAADPAPILTSMKAEQGLSQAFSEVLMLAVQDVDEQDADQPQLCAQYVKDIYKYLHVLEEQQAIRANYMQGYSVTEHMRAVLVDWLVQVHSRFQLLQETLYLTVAILDRFLQVHPVSRRKLQLVGVTAMLVACKYEEMYSPQVADFAYITDNAFTKFQIVKMEQVILMSLGFQLGRPLPLHFLRRASKVASADMEKHTLAKYLLELTLLDYHMVHYRPSEVAAAALCLSQLLLNGLPWSLEQQHYSNYDEQHLKPIMQLMAKNVVLVNEGRSKFLAVKKKYSSSKLMKISLIPQLNSSTIKMMAEALQNP</sequence>
<dbReference type="FunFam" id="1.10.472.10:FF:000005">
    <property type="entry name" value="G2/mitotic-specific cyclin B"/>
    <property type="match status" value="1"/>
</dbReference>
<dbReference type="Ensembl" id="ENSOMET00000012672.1">
    <property type="protein sequence ID" value="ENSOMEP00000002334.1"/>
    <property type="gene ID" value="ENSOMEG00000003281.1"/>
</dbReference>
<evidence type="ECO:0000313" key="12">
    <source>
        <dbReference type="Proteomes" id="UP000261560"/>
    </source>
</evidence>
<evidence type="ECO:0000256" key="7">
    <source>
        <dbReference type="ARBA" id="ARBA00040980"/>
    </source>
</evidence>